<dbReference type="SUPFAM" id="SSF75708">
    <property type="entry name" value="Chemotaxis phosphatase CheZ"/>
    <property type="match status" value="1"/>
</dbReference>
<evidence type="ECO:0000313" key="1">
    <source>
        <dbReference type="EMBL" id="MFC0386626.1"/>
    </source>
</evidence>
<proteinExistence type="predicted"/>
<gene>
    <name evidence="1" type="ORF">ACFFIC_13875</name>
</gene>
<protein>
    <recommendedName>
        <fullName evidence="3">Chemotaxis protein CheZ</fullName>
    </recommendedName>
</protein>
<organism evidence="1 2">
    <name type="scientific">Muricoccus vinaceus</name>
    <dbReference type="NCBI Taxonomy" id="424704"/>
    <lineage>
        <taxon>Bacteria</taxon>
        <taxon>Pseudomonadati</taxon>
        <taxon>Pseudomonadota</taxon>
        <taxon>Alphaproteobacteria</taxon>
        <taxon>Acetobacterales</taxon>
        <taxon>Roseomonadaceae</taxon>
        <taxon>Muricoccus</taxon>
    </lineage>
</organism>
<dbReference type="Gene3D" id="1.10.287.500">
    <property type="entry name" value="Helix hairpin bin"/>
    <property type="match status" value="1"/>
</dbReference>
<sequence length="176" mass="18254">MPDNSSVSIAHLRGDLTATAASLLQELDSLGRIVSTARAEVVALRAEGLDEDLIPSATDELAEIVNHTAQATHDILDACEQLETLQAATPDGSEALVAATTRIYEACAFQDITGQRIAKVVSALQLIEARIGKAKASFAPVVAASVPEPTAPAMLLNGPQLPGNAISQSAIDALFD</sequence>
<name>A0ABV6ISM7_9PROT</name>
<dbReference type="RefSeq" id="WP_377051273.1">
    <property type="nucleotide sequence ID" value="NZ_JBHLVZ010000036.1"/>
</dbReference>
<evidence type="ECO:0000313" key="2">
    <source>
        <dbReference type="Proteomes" id="UP001589789"/>
    </source>
</evidence>
<accession>A0ABV6ISM7</accession>
<dbReference type="Proteomes" id="UP001589789">
    <property type="component" value="Unassembled WGS sequence"/>
</dbReference>
<dbReference type="EMBL" id="JBHLVZ010000036">
    <property type="protein sequence ID" value="MFC0386626.1"/>
    <property type="molecule type" value="Genomic_DNA"/>
</dbReference>
<keyword evidence="2" id="KW-1185">Reference proteome</keyword>
<reference evidence="1 2" key="1">
    <citation type="submission" date="2024-09" db="EMBL/GenBank/DDBJ databases">
        <authorList>
            <person name="Sun Q."/>
            <person name="Mori K."/>
        </authorList>
    </citation>
    <scope>NUCLEOTIDE SEQUENCE [LARGE SCALE GENOMIC DNA]</scope>
    <source>
        <strain evidence="1 2">CCM 7468</strain>
    </source>
</reference>
<comment type="caution">
    <text evidence="1">The sequence shown here is derived from an EMBL/GenBank/DDBJ whole genome shotgun (WGS) entry which is preliminary data.</text>
</comment>
<evidence type="ECO:0008006" key="3">
    <source>
        <dbReference type="Google" id="ProtNLM"/>
    </source>
</evidence>